<dbReference type="EMBL" id="GBXM01071439">
    <property type="protein sequence ID" value="JAH37138.1"/>
    <property type="molecule type" value="Transcribed_RNA"/>
</dbReference>
<organism evidence="1">
    <name type="scientific">Anguilla anguilla</name>
    <name type="common">European freshwater eel</name>
    <name type="synonym">Muraena anguilla</name>
    <dbReference type="NCBI Taxonomy" id="7936"/>
    <lineage>
        <taxon>Eukaryota</taxon>
        <taxon>Metazoa</taxon>
        <taxon>Chordata</taxon>
        <taxon>Craniata</taxon>
        <taxon>Vertebrata</taxon>
        <taxon>Euteleostomi</taxon>
        <taxon>Actinopterygii</taxon>
        <taxon>Neopterygii</taxon>
        <taxon>Teleostei</taxon>
        <taxon>Anguilliformes</taxon>
        <taxon>Anguillidae</taxon>
        <taxon>Anguilla</taxon>
    </lineage>
</organism>
<proteinExistence type="predicted"/>
<reference evidence="1" key="2">
    <citation type="journal article" date="2015" name="Fish Shellfish Immunol.">
        <title>Early steps in the European eel (Anguilla anguilla)-Vibrio vulnificus interaction in the gills: Role of the RtxA13 toxin.</title>
        <authorList>
            <person name="Callol A."/>
            <person name="Pajuelo D."/>
            <person name="Ebbesson L."/>
            <person name="Teles M."/>
            <person name="MacKenzie S."/>
            <person name="Amaro C."/>
        </authorList>
    </citation>
    <scope>NUCLEOTIDE SEQUENCE</scope>
</reference>
<protein>
    <submittedName>
        <fullName evidence="1">Uncharacterized protein</fullName>
    </submittedName>
</protein>
<reference evidence="1" key="1">
    <citation type="submission" date="2014-11" db="EMBL/GenBank/DDBJ databases">
        <authorList>
            <person name="Amaro Gonzalez C."/>
        </authorList>
    </citation>
    <scope>NUCLEOTIDE SEQUENCE</scope>
</reference>
<sequence length="47" mass="5298">MCSKYIPKVIGTTTEHKVRLGTILKYQLSITMNIKSSSCSKHRLSKS</sequence>
<dbReference type="AlphaFoldDB" id="A0A0E9S9C2"/>
<name>A0A0E9S9C2_ANGAN</name>
<accession>A0A0E9S9C2</accession>
<evidence type="ECO:0000313" key="1">
    <source>
        <dbReference type="EMBL" id="JAH37138.1"/>
    </source>
</evidence>